<dbReference type="PANTHER" id="PTHR20992:SF9">
    <property type="entry name" value="AT15442P-RELATED"/>
    <property type="match status" value="1"/>
</dbReference>
<feature type="transmembrane region" description="Helical" evidence="1">
    <location>
        <begin position="117"/>
        <end position="135"/>
    </location>
</feature>
<evidence type="ECO:0000313" key="2">
    <source>
        <dbReference type="EMBL" id="MBL0749728.1"/>
    </source>
</evidence>
<dbReference type="Proteomes" id="UP000636918">
    <property type="component" value="Unassembled WGS sequence"/>
</dbReference>
<feature type="transmembrane region" description="Helical" evidence="1">
    <location>
        <begin position="141"/>
        <end position="164"/>
    </location>
</feature>
<keyword evidence="1" id="KW-0812">Transmembrane</keyword>
<feature type="transmembrane region" description="Helical" evidence="1">
    <location>
        <begin position="221"/>
        <end position="238"/>
    </location>
</feature>
<evidence type="ECO:0000313" key="3">
    <source>
        <dbReference type="Proteomes" id="UP000636918"/>
    </source>
</evidence>
<keyword evidence="1" id="KW-0472">Membrane</keyword>
<gene>
    <name evidence="2" type="ORF">JI751_19070</name>
</gene>
<evidence type="ECO:0000256" key="1">
    <source>
        <dbReference type="SAM" id="Phobius"/>
    </source>
</evidence>
<feature type="transmembrane region" description="Helical" evidence="1">
    <location>
        <begin position="176"/>
        <end position="201"/>
    </location>
</feature>
<proteinExistence type="predicted"/>
<dbReference type="Pfam" id="PF04087">
    <property type="entry name" value="DUF389"/>
    <property type="match status" value="1"/>
</dbReference>
<comment type="caution">
    <text evidence="2">The sequence shown here is derived from an EMBL/GenBank/DDBJ whole genome shotgun (WGS) entry which is preliminary data.</text>
</comment>
<feature type="transmembrane region" description="Helical" evidence="1">
    <location>
        <begin position="245"/>
        <end position="269"/>
    </location>
</feature>
<feature type="transmembrane region" description="Helical" evidence="1">
    <location>
        <begin position="281"/>
        <end position="303"/>
    </location>
</feature>
<reference evidence="2 3" key="1">
    <citation type="submission" date="2021-01" db="EMBL/GenBank/DDBJ databases">
        <title>Genome seq and assembly of Nocardiodes sp. G10.</title>
        <authorList>
            <person name="Chhetri G."/>
        </authorList>
    </citation>
    <scope>NUCLEOTIDE SEQUENCE [LARGE SCALE GENOMIC DNA]</scope>
    <source>
        <strain evidence="2 3">G10</strain>
    </source>
</reference>
<keyword evidence="1" id="KW-1133">Transmembrane helix</keyword>
<protein>
    <submittedName>
        <fullName evidence="2">DUF389 domain-containing protein</fullName>
    </submittedName>
</protein>
<sequence>MLLHLRLTVPSELSDDVVDLLAHENRSANLTLSPGASLSPPGDLVECDVARELAGEIIGRLKALGLHESGGILVTTPTSTPFAAARRLERVAPGDPDDAVVWDAVIEQCYAASRPTVSYYLFFVLATLLASIAVITDSAVLVVGAMVVGPEFGTVAAIATGLVFGRFGLSGKALRLLVSGVVVSVVVVALLSLVAGLTGLITADMVTRPRPQTGFIWHPDRWSFIVALIAGAAGVLAMTTARANAMVGVFISVTTIPAVGNFALALGVWAPSEIRGSAAQLGVNIGGMVVAGMAVVVLQRLLWVRTLAAAQRLFARSGQDANR</sequence>
<dbReference type="PANTHER" id="PTHR20992">
    <property type="entry name" value="AT15442P-RELATED"/>
    <property type="match status" value="1"/>
</dbReference>
<dbReference type="InterPro" id="IPR005240">
    <property type="entry name" value="DUF389"/>
</dbReference>
<accession>A0ABS1LED8</accession>
<organism evidence="2 3">
    <name type="scientific">Nocardioides baculatus</name>
    <dbReference type="NCBI Taxonomy" id="2801337"/>
    <lineage>
        <taxon>Bacteria</taxon>
        <taxon>Bacillati</taxon>
        <taxon>Actinomycetota</taxon>
        <taxon>Actinomycetes</taxon>
        <taxon>Propionibacteriales</taxon>
        <taxon>Nocardioidaceae</taxon>
        <taxon>Nocardioides</taxon>
    </lineage>
</organism>
<name>A0ABS1LED8_9ACTN</name>
<dbReference type="EMBL" id="JAERSG010000007">
    <property type="protein sequence ID" value="MBL0749728.1"/>
    <property type="molecule type" value="Genomic_DNA"/>
</dbReference>
<dbReference type="RefSeq" id="WP_201940206.1">
    <property type="nucleotide sequence ID" value="NZ_JAERSG010000007.1"/>
</dbReference>
<keyword evidence="3" id="KW-1185">Reference proteome</keyword>